<dbReference type="EMBL" id="ML994611">
    <property type="protein sequence ID" value="KAF2194633.1"/>
    <property type="molecule type" value="Genomic_DNA"/>
</dbReference>
<feature type="compositionally biased region" description="Polar residues" evidence="1">
    <location>
        <begin position="160"/>
        <end position="174"/>
    </location>
</feature>
<gene>
    <name evidence="2" type="ORF">K469DRAFT_686635</name>
</gene>
<evidence type="ECO:0000313" key="3">
    <source>
        <dbReference type="Proteomes" id="UP000800200"/>
    </source>
</evidence>
<feature type="region of interest" description="Disordered" evidence="1">
    <location>
        <begin position="227"/>
        <end position="311"/>
    </location>
</feature>
<protein>
    <submittedName>
        <fullName evidence="2">Uncharacterized protein</fullName>
    </submittedName>
</protein>
<feature type="region of interest" description="Disordered" evidence="1">
    <location>
        <begin position="1"/>
        <end position="34"/>
    </location>
</feature>
<sequence>MADRDAARIVPDHAPDEDSLSGPPSPISSMLRRDTASTNNSGSYYFPIHGKCPRCQHHHTAATIRILKDLTRVSHVPCERCGEKWLAFGGGSSTRLSLLSTQTTEPDPVEKSVRTELVEMVRSLGPPEALTPVPESPASRAPSREPAFRPTNERIDQEGNRPSTANAKPGSSDQADIPQTAADSKDATPPSAAPDPSTQGAVPKTHVKQFRALIAYLKRNLGKRFPGMKRIHFARPIRSRRKQKGSSKSQEKRPVTQPPDSNENLNAERHTHPLSPRDAPSLTQTGPSEENNEATRQTGQTDTPIPNNVSSDEKEMLRNMSHEQRAAWLRGRFSDLKCRCRQDCYCRLSQRPTSSMAPANASSTRHNPSPDSLQPTFQDIARRRHSDELVGLGSHFEGITIHPQRPLSISNSTWSQASTAVGQDSISVTSAPRLSWIGVAQTGTRSRSPGPRSPPPGATLAFRVREQPRQDEVEGRPSMDTNAAGREVRSMSERPGVNRRRTPLPGSIVDGNGSSSHQQASPSTHAPAPPSAGHLNSTPVSTPDLNGYRTDDERNRDLPPPRGNDWPDS</sequence>
<dbReference type="Proteomes" id="UP000800200">
    <property type="component" value="Unassembled WGS sequence"/>
</dbReference>
<feature type="compositionally biased region" description="Polar residues" evidence="1">
    <location>
        <begin position="534"/>
        <end position="544"/>
    </location>
</feature>
<proteinExistence type="predicted"/>
<evidence type="ECO:0000256" key="1">
    <source>
        <dbReference type="SAM" id="MobiDB-lite"/>
    </source>
</evidence>
<feature type="compositionally biased region" description="Basic and acidic residues" evidence="1">
    <location>
        <begin position="1"/>
        <end position="16"/>
    </location>
</feature>
<name>A0A6A6EUF7_9PEZI</name>
<feature type="compositionally biased region" description="Polar residues" evidence="1">
    <location>
        <begin position="281"/>
        <end position="310"/>
    </location>
</feature>
<reference evidence="2" key="1">
    <citation type="journal article" date="2020" name="Stud. Mycol.">
        <title>101 Dothideomycetes genomes: a test case for predicting lifestyles and emergence of pathogens.</title>
        <authorList>
            <person name="Haridas S."/>
            <person name="Albert R."/>
            <person name="Binder M."/>
            <person name="Bloem J."/>
            <person name="Labutti K."/>
            <person name="Salamov A."/>
            <person name="Andreopoulos B."/>
            <person name="Baker S."/>
            <person name="Barry K."/>
            <person name="Bills G."/>
            <person name="Bluhm B."/>
            <person name="Cannon C."/>
            <person name="Castanera R."/>
            <person name="Culley D."/>
            <person name="Daum C."/>
            <person name="Ezra D."/>
            <person name="Gonzalez J."/>
            <person name="Henrissat B."/>
            <person name="Kuo A."/>
            <person name="Liang C."/>
            <person name="Lipzen A."/>
            <person name="Lutzoni F."/>
            <person name="Magnuson J."/>
            <person name="Mondo S."/>
            <person name="Nolan M."/>
            <person name="Ohm R."/>
            <person name="Pangilinan J."/>
            <person name="Park H.-J."/>
            <person name="Ramirez L."/>
            <person name="Alfaro M."/>
            <person name="Sun H."/>
            <person name="Tritt A."/>
            <person name="Yoshinaga Y."/>
            <person name="Zwiers L.-H."/>
            <person name="Turgeon B."/>
            <person name="Goodwin S."/>
            <person name="Spatafora J."/>
            <person name="Crous P."/>
            <person name="Grigoriev I."/>
        </authorList>
    </citation>
    <scope>NUCLEOTIDE SEQUENCE</scope>
    <source>
        <strain evidence="2">CBS 207.26</strain>
    </source>
</reference>
<feature type="region of interest" description="Disordered" evidence="1">
    <location>
        <begin position="124"/>
        <end position="204"/>
    </location>
</feature>
<dbReference type="AlphaFoldDB" id="A0A6A6EUF7"/>
<feature type="compositionally biased region" description="Basic and acidic residues" evidence="1">
    <location>
        <begin position="466"/>
        <end position="477"/>
    </location>
</feature>
<keyword evidence="3" id="KW-1185">Reference proteome</keyword>
<feature type="region of interest" description="Disordered" evidence="1">
    <location>
        <begin position="351"/>
        <end position="375"/>
    </location>
</feature>
<feature type="region of interest" description="Disordered" evidence="1">
    <location>
        <begin position="441"/>
        <end position="460"/>
    </location>
</feature>
<feature type="region of interest" description="Disordered" evidence="1">
    <location>
        <begin position="466"/>
        <end position="569"/>
    </location>
</feature>
<feature type="compositionally biased region" description="Basic residues" evidence="1">
    <location>
        <begin position="227"/>
        <end position="245"/>
    </location>
</feature>
<accession>A0A6A6EUF7</accession>
<feature type="compositionally biased region" description="Low complexity" evidence="1">
    <location>
        <begin position="187"/>
        <end position="198"/>
    </location>
</feature>
<dbReference type="OrthoDB" id="3945111at2759"/>
<feature type="compositionally biased region" description="Basic and acidic residues" evidence="1">
    <location>
        <begin position="549"/>
        <end position="559"/>
    </location>
</feature>
<evidence type="ECO:0000313" key="2">
    <source>
        <dbReference type="EMBL" id="KAF2194633.1"/>
    </source>
</evidence>
<organism evidence="2 3">
    <name type="scientific">Zopfia rhizophila CBS 207.26</name>
    <dbReference type="NCBI Taxonomy" id="1314779"/>
    <lineage>
        <taxon>Eukaryota</taxon>
        <taxon>Fungi</taxon>
        <taxon>Dikarya</taxon>
        <taxon>Ascomycota</taxon>
        <taxon>Pezizomycotina</taxon>
        <taxon>Dothideomycetes</taxon>
        <taxon>Dothideomycetes incertae sedis</taxon>
        <taxon>Zopfiaceae</taxon>
        <taxon>Zopfia</taxon>
    </lineage>
</organism>
<feature type="compositionally biased region" description="Basic and acidic residues" evidence="1">
    <location>
        <begin position="142"/>
        <end position="159"/>
    </location>
</feature>